<reference evidence="1" key="2">
    <citation type="journal article" date="2016" name="Fungal Biol.">
        <title>Ochratoxin A production by Penicillium thymicola.</title>
        <authorList>
            <person name="Nguyen H.D.T."/>
            <person name="McMullin D.R."/>
            <person name="Ponomareva E."/>
            <person name="Riley R."/>
            <person name="Pomraning K.R."/>
            <person name="Baker S.E."/>
            <person name="Seifert K.A."/>
        </authorList>
    </citation>
    <scope>NUCLEOTIDE SEQUENCE</scope>
    <source>
        <strain evidence="1">DAOM 180753</strain>
    </source>
</reference>
<dbReference type="EMBL" id="LACB01000002">
    <property type="protein sequence ID" value="KAJ9493144.1"/>
    <property type="molecule type" value="Genomic_DNA"/>
</dbReference>
<dbReference type="AlphaFoldDB" id="A0AAI9TVX8"/>
<proteinExistence type="predicted"/>
<name>A0AAI9TVX8_PENTH</name>
<dbReference type="Proteomes" id="UP001227192">
    <property type="component" value="Unassembled WGS sequence"/>
</dbReference>
<comment type="caution">
    <text evidence="1">The sequence shown here is derived from an EMBL/GenBank/DDBJ whole genome shotgun (WGS) entry which is preliminary data.</text>
</comment>
<evidence type="ECO:0000313" key="2">
    <source>
        <dbReference type="Proteomes" id="UP001227192"/>
    </source>
</evidence>
<organism evidence="1 2">
    <name type="scientific">Penicillium thymicola</name>
    <dbReference type="NCBI Taxonomy" id="293382"/>
    <lineage>
        <taxon>Eukaryota</taxon>
        <taxon>Fungi</taxon>
        <taxon>Dikarya</taxon>
        <taxon>Ascomycota</taxon>
        <taxon>Pezizomycotina</taxon>
        <taxon>Eurotiomycetes</taxon>
        <taxon>Eurotiomycetidae</taxon>
        <taxon>Eurotiales</taxon>
        <taxon>Aspergillaceae</taxon>
        <taxon>Penicillium</taxon>
    </lineage>
</organism>
<keyword evidence="2" id="KW-1185">Reference proteome</keyword>
<accession>A0AAI9TVX8</accession>
<gene>
    <name evidence="1" type="ORF">VN97_g114</name>
</gene>
<evidence type="ECO:0000313" key="1">
    <source>
        <dbReference type="EMBL" id="KAJ9493144.1"/>
    </source>
</evidence>
<sequence length="68" mass="7634">MHMQDQVRVMQMVLTPGGPASVQMHDYDPTHVLDNISDVSQDMITTTSAFFQDTANLQSYIEKAFPTT</sequence>
<reference evidence="1" key="1">
    <citation type="submission" date="2015-06" db="EMBL/GenBank/DDBJ databases">
        <authorList>
            <person name="Nguyen H."/>
        </authorList>
    </citation>
    <scope>NUCLEOTIDE SEQUENCE</scope>
    <source>
        <strain evidence="1">DAOM 180753</strain>
    </source>
</reference>
<protein>
    <submittedName>
        <fullName evidence="1">Uncharacterized protein</fullName>
    </submittedName>
</protein>